<evidence type="ECO:0000256" key="2">
    <source>
        <dbReference type="ARBA" id="ARBA00006555"/>
    </source>
</evidence>
<comment type="similarity">
    <text evidence="2">Belongs to the TonB family.</text>
</comment>
<keyword evidence="8 11" id="KW-1133">Transmembrane helix</keyword>
<dbReference type="EMBL" id="VTOZ01000008">
    <property type="protein sequence ID" value="TYZ29428.1"/>
    <property type="molecule type" value="Genomic_DNA"/>
</dbReference>
<feature type="domain" description="TonB C-terminal" evidence="12">
    <location>
        <begin position="191"/>
        <end position="285"/>
    </location>
</feature>
<feature type="transmembrane region" description="Helical" evidence="11">
    <location>
        <begin position="37"/>
        <end position="61"/>
    </location>
</feature>
<dbReference type="NCBIfam" id="TIGR01352">
    <property type="entry name" value="tonB_Cterm"/>
    <property type="match status" value="1"/>
</dbReference>
<feature type="compositionally biased region" description="Low complexity" evidence="10">
    <location>
        <begin position="131"/>
        <end position="143"/>
    </location>
</feature>
<feature type="compositionally biased region" description="Gly residues" evidence="10">
    <location>
        <begin position="167"/>
        <end position="181"/>
    </location>
</feature>
<comment type="subcellular location">
    <subcellularLocation>
        <location evidence="1">Cell inner membrane</location>
        <topology evidence="1">Single-pass membrane protein</topology>
        <orientation evidence="1">Periplasmic side</orientation>
    </subcellularLocation>
</comment>
<dbReference type="PROSITE" id="PS52015">
    <property type="entry name" value="TONB_CTD"/>
    <property type="match status" value="1"/>
</dbReference>
<evidence type="ECO:0000256" key="4">
    <source>
        <dbReference type="ARBA" id="ARBA00022475"/>
    </source>
</evidence>
<keyword evidence="14" id="KW-1185">Reference proteome</keyword>
<evidence type="ECO:0000313" key="14">
    <source>
        <dbReference type="Proteomes" id="UP000322783"/>
    </source>
</evidence>
<evidence type="ECO:0000256" key="1">
    <source>
        <dbReference type="ARBA" id="ARBA00004383"/>
    </source>
</evidence>
<organism evidence="13 14">
    <name type="scientific">Selenomonas caprae</name>
    <dbReference type="NCBI Taxonomy" id="2606905"/>
    <lineage>
        <taxon>Bacteria</taxon>
        <taxon>Bacillati</taxon>
        <taxon>Bacillota</taxon>
        <taxon>Negativicutes</taxon>
        <taxon>Selenomonadales</taxon>
        <taxon>Selenomonadaceae</taxon>
        <taxon>Selenomonas</taxon>
    </lineage>
</organism>
<evidence type="ECO:0000256" key="5">
    <source>
        <dbReference type="ARBA" id="ARBA00022519"/>
    </source>
</evidence>
<dbReference type="GO" id="GO:0015031">
    <property type="term" value="P:protein transport"/>
    <property type="evidence" value="ECO:0007669"/>
    <property type="project" value="UniProtKB-KW"/>
</dbReference>
<evidence type="ECO:0000259" key="12">
    <source>
        <dbReference type="PROSITE" id="PS52015"/>
    </source>
</evidence>
<name>A0A5D6WR81_9FIRM</name>
<evidence type="ECO:0000256" key="8">
    <source>
        <dbReference type="ARBA" id="ARBA00022989"/>
    </source>
</evidence>
<gene>
    <name evidence="13" type="ORF">FZ041_05310</name>
</gene>
<dbReference type="PANTHER" id="PTHR33446:SF2">
    <property type="entry name" value="PROTEIN TONB"/>
    <property type="match status" value="1"/>
</dbReference>
<reference evidence="13 14" key="1">
    <citation type="submission" date="2019-08" db="EMBL/GenBank/DDBJ databases">
        <title>Selenomonas sp. mPRGC5 and Selenomonas sp. mPRGC8 isolated from ruminal fluid of dairy goat (Capra hircus).</title>
        <authorList>
            <person name="Poothong S."/>
            <person name="Nuengjamnong C."/>
            <person name="Tanasupawat S."/>
        </authorList>
    </citation>
    <scope>NUCLEOTIDE SEQUENCE [LARGE SCALE GENOMIC DNA]</scope>
    <source>
        <strain evidence="14">mPRGC8</strain>
    </source>
</reference>
<dbReference type="PANTHER" id="PTHR33446">
    <property type="entry name" value="PROTEIN TONB-RELATED"/>
    <property type="match status" value="1"/>
</dbReference>
<dbReference type="GO" id="GO:0098797">
    <property type="term" value="C:plasma membrane protein complex"/>
    <property type="evidence" value="ECO:0007669"/>
    <property type="project" value="TreeGrafter"/>
</dbReference>
<keyword evidence="7" id="KW-0653">Protein transport</keyword>
<evidence type="ECO:0000256" key="6">
    <source>
        <dbReference type="ARBA" id="ARBA00022692"/>
    </source>
</evidence>
<keyword evidence="5" id="KW-0997">Cell inner membrane</keyword>
<dbReference type="InterPro" id="IPR037682">
    <property type="entry name" value="TonB_C"/>
</dbReference>
<feature type="region of interest" description="Disordered" evidence="10">
    <location>
        <begin position="130"/>
        <end position="200"/>
    </location>
</feature>
<dbReference type="SUPFAM" id="SSF74653">
    <property type="entry name" value="TolA/TonB C-terminal domain"/>
    <property type="match status" value="1"/>
</dbReference>
<proteinExistence type="inferred from homology"/>
<comment type="caution">
    <text evidence="13">The sequence shown here is derived from an EMBL/GenBank/DDBJ whole genome shotgun (WGS) entry which is preliminary data.</text>
</comment>
<keyword evidence="3" id="KW-0813">Transport</keyword>
<dbReference type="AlphaFoldDB" id="A0A5D6WR81"/>
<dbReference type="GO" id="GO:0031992">
    <property type="term" value="F:energy transducer activity"/>
    <property type="evidence" value="ECO:0007669"/>
    <property type="project" value="TreeGrafter"/>
</dbReference>
<keyword evidence="9 11" id="KW-0472">Membrane</keyword>
<evidence type="ECO:0000313" key="13">
    <source>
        <dbReference type="EMBL" id="TYZ29428.1"/>
    </source>
</evidence>
<sequence length="285" mass="29033">MVWWSPCWISCAARGLPGSGWRLSREAPMESNRRHKAIAWGISVVIHLLLFAVVALTGLFAKLSSDSDKVLDVTLYELETAAAGGAEAAGAESGGNAESAAGDAMAVTVEEAVLDQSAAVVRAVEEKAAAKAESTQAARQESGSGEKGKESSQTGSGMAGQEKGSKEGTGIGEGQETGAGSGDRDDAAAGRPAVPPQLVAGAAPAYPEGLRRQGIEGAVRVRVVVGRDGSVESAAVTSSSGYEEMDAAAVAAAYRYRFAAARNSYGDPVRCAVGQTVQFRLDGAG</sequence>
<protein>
    <submittedName>
        <fullName evidence="13">TonB family protein</fullName>
    </submittedName>
</protein>
<dbReference type="Pfam" id="PF03544">
    <property type="entry name" value="TonB_C"/>
    <property type="match status" value="1"/>
</dbReference>
<dbReference type="InterPro" id="IPR051045">
    <property type="entry name" value="TonB-dependent_transducer"/>
</dbReference>
<evidence type="ECO:0000256" key="9">
    <source>
        <dbReference type="ARBA" id="ARBA00023136"/>
    </source>
</evidence>
<keyword evidence="4" id="KW-1003">Cell membrane</keyword>
<dbReference type="Gene3D" id="3.30.1150.10">
    <property type="match status" value="1"/>
</dbReference>
<evidence type="ECO:0000256" key="3">
    <source>
        <dbReference type="ARBA" id="ARBA00022448"/>
    </source>
</evidence>
<keyword evidence="6 11" id="KW-0812">Transmembrane</keyword>
<evidence type="ECO:0000256" key="10">
    <source>
        <dbReference type="SAM" id="MobiDB-lite"/>
    </source>
</evidence>
<dbReference type="Proteomes" id="UP000322783">
    <property type="component" value="Unassembled WGS sequence"/>
</dbReference>
<evidence type="ECO:0000256" key="7">
    <source>
        <dbReference type="ARBA" id="ARBA00022927"/>
    </source>
</evidence>
<dbReference type="InterPro" id="IPR006260">
    <property type="entry name" value="TonB/TolA_C"/>
</dbReference>
<dbReference type="GO" id="GO:0055085">
    <property type="term" value="P:transmembrane transport"/>
    <property type="evidence" value="ECO:0007669"/>
    <property type="project" value="InterPro"/>
</dbReference>
<evidence type="ECO:0000256" key="11">
    <source>
        <dbReference type="SAM" id="Phobius"/>
    </source>
</evidence>
<accession>A0A5D6WR81</accession>